<comment type="caution">
    <text evidence="1">The sequence shown here is derived from an EMBL/GenBank/DDBJ whole genome shotgun (WGS) entry which is preliminary data.</text>
</comment>
<protein>
    <submittedName>
        <fullName evidence="1">Uncharacterized protein</fullName>
    </submittedName>
</protein>
<evidence type="ECO:0000313" key="1">
    <source>
        <dbReference type="EMBL" id="VEL41233.1"/>
    </source>
</evidence>
<dbReference type="AlphaFoldDB" id="A0A448XNU1"/>
<reference evidence="1" key="1">
    <citation type="submission" date="2018-11" db="EMBL/GenBank/DDBJ databases">
        <authorList>
            <consortium name="Pathogen Informatics"/>
        </authorList>
    </citation>
    <scope>NUCLEOTIDE SEQUENCE</scope>
</reference>
<organism evidence="1 2">
    <name type="scientific">Protopolystoma xenopodis</name>
    <dbReference type="NCBI Taxonomy" id="117903"/>
    <lineage>
        <taxon>Eukaryota</taxon>
        <taxon>Metazoa</taxon>
        <taxon>Spiralia</taxon>
        <taxon>Lophotrochozoa</taxon>
        <taxon>Platyhelminthes</taxon>
        <taxon>Monogenea</taxon>
        <taxon>Polyopisthocotylea</taxon>
        <taxon>Polystomatidea</taxon>
        <taxon>Polystomatidae</taxon>
        <taxon>Protopolystoma</taxon>
    </lineage>
</organism>
<proteinExistence type="predicted"/>
<dbReference type="Proteomes" id="UP000784294">
    <property type="component" value="Unassembled WGS sequence"/>
</dbReference>
<accession>A0A448XNU1</accession>
<dbReference type="EMBL" id="CAAALY010268493">
    <property type="protein sequence ID" value="VEL41233.1"/>
    <property type="molecule type" value="Genomic_DNA"/>
</dbReference>
<name>A0A448XNU1_9PLAT</name>
<keyword evidence="2" id="KW-1185">Reference proteome</keyword>
<evidence type="ECO:0000313" key="2">
    <source>
        <dbReference type="Proteomes" id="UP000784294"/>
    </source>
</evidence>
<sequence length="114" mass="11937">MLVVGSCWPQDHPDSVNASPTLCGLVLKWRRHTQCRDETVGKDDYPTETAATAAAGQVTETAAEAVQQVLAMPGAGEADTAAGGVATNGLSRLLDLGLTASWWEDVKAQEGGER</sequence>
<gene>
    <name evidence="1" type="ORF">PXEA_LOCUS34673</name>
</gene>